<evidence type="ECO:0000313" key="1">
    <source>
        <dbReference type="EMBL" id="ODP30076.1"/>
    </source>
</evidence>
<name>A0A1E3L8L5_9BACL</name>
<reference evidence="1 2" key="1">
    <citation type="submission" date="2016-08" db="EMBL/GenBank/DDBJ databases">
        <title>Genome sequencing of Paenibacillus sp. TI45-13ar, isolated from Korean traditional nuruk.</title>
        <authorList>
            <person name="Kim S.-J."/>
        </authorList>
    </citation>
    <scope>NUCLEOTIDE SEQUENCE [LARGE SCALE GENOMIC DNA]</scope>
    <source>
        <strain evidence="1 2">TI45-13ar</strain>
    </source>
</reference>
<dbReference type="STRING" id="1886670.PTI45_00529"/>
<keyword evidence="2" id="KW-1185">Reference proteome</keyword>
<proteinExistence type="predicted"/>
<organism evidence="1 2">
    <name type="scientific">Paenibacillus nuruki</name>
    <dbReference type="NCBI Taxonomy" id="1886670"/>
    <lineage>
        <taxon>Bacteria</taxon>
        <taxon>Bacillati</taxon>
        <taxon>Bacillota</taxon>
        <taxon>Bacilli</taxon>
        <taxon>Bacillales</taxon>
        <taxon>Paenibacillaceae</taxon>
        <taxon>Paenibacillus</taxon>
    </lineage>
</organism>
<protein>
    <submittedName>
        <fullName evidence="1">Uncharacterized protein</fullName>
    </submittedName>
</protein>
<dbReference type="EMBL" id="MDER01000025">
    <property type="protein sequence ID" value="ODP30076.1"/>
    <property type="molecule type" value="Genomic_DNA"/>
</dbReference>
<comment type="caution">
    <text evidence="1">The sequence shown here is derived from an EMBL/GenBank/DDBJ whole genome shotgun (WGS) entry which is preliminary data.</text>
</comment>
<evidence type="ECO:0000313" key="2">
    <source>
        <dbReference type="Proteomes" id="UP000094578"/>
    </source>
</evidence>
<dbReference type="AlphaFoldDB" id="A0A1E3L8L5"/>
<gene>
    <name evidence="1" type="ORF">PTI45_00529</name>
</gene>
<dbReference type="Proteomes" id="UP000094578">
    <property type="component" value="Unassembled WGS sequence"/>
</dbReference>
<sequence>MGWIESAAIRAREEKVEKEKAHTYSLEIHEHFLEHCEDLWMKFSMILEEIQENFKEDCSVQKKDGTQLVITIALVVITINAVKKNLTEHYHGEAYIEYSCSHNPGKPQLAVESLYLNPIAHPVWMYKMEQNGKEVDVPFSEIEAEDVIKTALWKYIQ</sequence>
<dbReference type="RefSeq" id="WP_069325998.1">
    <property type="nucleotide sequence ID" value="NZ_MDER01000025.1"/>
</dbReference>
<accession>A0A1E3L8L5</accession>